<protein>
    <submittedName>
        <fullName evidence="1">Uncharacterized protein</fullName>
    </submittedName>
</protein>
<dbReference type="STRING" id="1122189.SAMN02745165_01299"/>
<organism evidence="1 2">
    <name type="scientific">Malonomonas rubra DSM 5091</name>
    <dbReference type="NCBI Taxonomy" id="1122189"/>
    <lineage>
        <taxon>Bacteria</taxon>
        <taxon>Pseudomonadati</taxon>
        <taxon>Thermodesulfobacteriota</taxon>
        <taxon>Desulfuromonadia</taxon>
        <taxon>Desulfuromonadales</taxon>
        <taxon>Geopsychrobacteraceae</taxon>
        <taxon>Malonomonas</taxon>
    </lineage>
</organism>
<evidence type="ECO:0000313" key="2">
    <source>
        <dbReference type="Proteomes" id="UP000184171"/>
    </source>
</evidence>
<gene>
    <name evidence="1" type="ORF">SAMN02745165_01299</name>
</gene>
<name>A0A1M6FI90_MALRU</name>
<reference evidence="1 2" key="1">
    <citation type="submission" date="2016-11" db="EMBL/GenBank/DDBJ databases">
        <authorList>
            <person name="Jaros S."/>
            <person name="Januszkiewicz K."/>
            <person name="Wedrychowicz H."/>
        </authorList>
    </citation>
    <scope>NUCLEOTIDE SEQUENCE [LARGE SCALE GENOMIC DNA]</scope>
    <source>
        <strain evidence="1 2">DSM 5091</strain>
    </source>
</reference>
<dbReference type="Proteomes" id="UP000184171">
    <property type="component" value="Unassembled WGS sequence"/>
</dbReference>
<sequence length="81" mass="9125">MTDARKERIDADQAWAMIQGADSISVAKGKKVQRFEDVAAEKEMVLKNVMGPSGNLRAPTYRVGNDYVVGFNLDMYQDWVK</sequence>
<dbReference type="OrthoDB" id="7063904at2"/>
<dbReference type="AlphaFoldDB" id="A0A1M6FI90"/>
<keyword evidence="2" id="KW-1185">Reference proteome</keyword>
<evidence type="ECO:0000313" key="1">
    <source>
        <dbReference type="EMBL" id="SHI97441.1"/>
    </source>
</evidence>
<dbReference type="EMBL" id="FQZT01000003">
    <property type="protein sequence ID" value="SHI97441.1"/>
    <property type="molecule type" value="Genomic_DNA"/>
</dbReference>
<accession>A0A1M6FI90</accession>
<proteinExistence type="predicted"/>